<organism evidence="3 4">
    <name type="scientific">Dioscorea cayennensis subsp. rotundata</name>
    <name type="common">White Guinea yam</name>
    <name type="synonym">Dioscorea rotundata</name>
    <dbReference type="NCBI Taxonomy" id="55577"/>
    <lineage>
        <taxon>Eukaryota</taxon>
        <taxon>Viridiplantae</taxon>
        <taxon>Streptophyta</taxon>
        <taxon>Embryophyta</taxon>
        <taxon>Tracheophyta</taxon>
        <taxon>Spermatophyta</taxon>
        <taxon>Magnoliopsida</taxon>
        <taxon>Liliopsida</taxon>
        <taxon>Dioscoreales</taxon>
        <taxon>Dioscoreaceae</taxon>
        <taxon>Dioscorea</taxon>
    </lineage>
</organism>
<dbReference type="RefSeq" id="XP_039124979.1">
    <property type="nucleotide sequence ID" value="XM_039269045.1"/>
</dbReference>
<feature type="region of interest" description="Disordered" evidence="1">
    <location>
        <begin position="141"/>
        <end position="168"/>
    </location>
</feature>
<feature type="compositionally biased region" description="Low complexity" evidence="1">
    <location>
        <begin position="141"/>
        <end position="163"/>
    </location>
</feature>
<protein>
    <submittedName>
        <fullName evidence="4">Uncharacterized protein LOC120261243</fullName>
    </submittedName>
</protein>
<dbReference type="PANTHER" id="PTHR31499:SF43">
    <property type="entry name" value="MYB FAMILY TRANSCRIPTION FACTOR APL"/>
    <property type="match status" value="1"/>
</dbReference>
<name>A0AB40BEA1_DIOCR</name>
<dbReference type="Pfam" id="PF14379">
    <property type="entry name" value="Myb_CC_LHEQLE"/>
    <property type="match status" value="1"/>
</dbReference>
<evidence type="ECO:0000259" key="2">
    <source>
        <dbReference type="Pfam" id="PF14379"/>
    </source>
</evidence>
<dbReference type="AlphaFoldDB" id="A0AB40BEA1"/>
<dbReference type="GeneID" id="120261243"/>
<dbReference type="PANTHER" id="PTHR31499">
    <property type="entry name" value="MYB FAMILY TRANSCRIPTION FACTOR PHL11"/>
    <property type="match status" value="1"/>
</dbReference>
<keyword evidence="3" id="KW-1185">Reference proteome</keyword>
<evidence type="ECO:0000313" key="4">
    <source>
        <dbReference type="RefSeq" id="XP_039124979.1"/>
    </source>
</evidence>
<dbReference type="InterPro" id="IPR046955">
    <property type="entry name" value="PHR1-like"/>
</dbReference>
<reference evidence="4" key="1">
    <citation type="submission" date="2025-08" db="UniProtKB">
        <authorList>
            <consortium name="RefSeq"/>
        </authorList>
    </citation>
    <scope>IDENTIFICATION</scope>
</reference>
<dbReference type="Proteomes" id="UP001515500">
    <property type="component" value="Chromosome 5"/>
</dbReference>
<evidence type="ECO:0000256" key="1">
    <source>
        <dbReference type="SAM" id="MobiDB-lite"/>
    </source>
</evidence>
<dbReference type="InterPro" id="IPR025756">
    <property type="entry name" value="Myb_CC_LHEQLE"/>
</dbReference>
<evidence type="ECO:0000313" key="3">
    <source>
        <dbReference type="Proteomes" id="UP001515500"/>
    </source>
</evidence>
<accession>A0AB40BEA1</accession>
<sequence length="216" mass="25097">MEFRKDEPQLMHIFFFPYFGLEKLKRQYHSNPCYFFSIFFHFMSSLHNQSLVPLNWTTQELQHQFGVVNRATPKSVMQKYQAARNSGACFPVDFLEFNQNMLQMEVQKHLQLRIEAQGKYLQSVLQKAQEKLAVTDCLSSSSTDESCLTSSSSSSSSSDETTTPECRTLRSKIQKRRTKYNNVHENYSKPGKRVCIQEEEGVEVNILDDRDMTHGI</sequence>
<feature type="domain" description="MYB-CC type transcription factor LHEQLE-containing" evidence="2">
    <location>
        <begin position="103"/>
        <end position="130"/>
    </location>
</feature>
<dbReference type="GO" id="GO:0003700">
    <property type="term" value="F:DNA-binding transcription factor activity"/>
    <property type="evidence" value="ECO:0007669"/>
    <property type="project" value="InterPro"/>
</dbReference>
<proteinExistence type="predicted"/>
<gene>
    <name evidence="4" type="primary">LOC120261243</name>
</gene>